<keyword evidence="7" id="KW-0238">DNA-binding</keyword>
<evidence type="ECO:0000256" key="7">
    <source>
        <dbReference type="ARBA" id="ARBA00023125"/>
    </source>
</evidence>
<feature type="domain" description="DNA-directed DNA polymerase family B mitochondria/virus" evidence="9">
    <location>
        <begin position="62"/>
        <end position="140"/>
    </location>
</feature>
<name>F4X663_ACREC</name>
<dbReference type="GO" id="GO:0003887">
    <property type="term" value="F:DNA-directed DNA polymerase activity"/>
    <property type="evidence" value="ECO:0007669"/>
    <property type="project" value="UniProtKB-KW"/>
</dbReference>
<comment type="similarity">
    <text evidence="1">Belongs to the DNA polymerase type-B family.</text>
</comment>
<dbReference type="eggNOG" id="ENOG502RYMC">
    <property type="taxonomic scope" value="Eukaryota"/>
</dbReference>
<keyword evidence="11" id="KW-1185">Reference proteome</keyword>
<proteinExistence type="inferred from homology"/>
<dbReference type="EMBL" id="GL888786">
    <property type="protein sequence ID" value="EGI58055.1"/>
    <property type="molecule type" value="Genomic_DNA"/>
</dbReference>
<dbReference type="PANTHER" id="PTHR31511">
    <property type="entry name" value="PROTEIN CBG23764"/>
    <property type="match status" value="1"/>
</dbReference>
<evidence type="ECO:0000256" key="6">
    <source>
        <dbReference type="ARBA" id="ARBA00022932"/>
    </source>
</evidence>
<keyword evidence="5" id="KW-0235">DNA replication</keyword>
<keyword evidence="3" id="KW-0808">Transferase</keyword>
<evidence type="ECO:0000256" key="5">
    <source>
        <dbReference type="ARBA" id="ARBA00022705"/>
    </source>
</evidence>
<comment type="catalytic activity">
    <reaction evidence="8">
        <text>DNA(n) + a 2'-deoxyribonucleoside 5'-triphosphate = DNA(n+1) + diphosphate</text>
        <dbReference type="Rhea" id="RHEA:22508"/>
        <dbReference type="Rhea" id="RHEA-COMP:17339"/>
        <dbReference type="Rhea" id="RHEA-COMP:17340"/>
        <dbReference type="ChEBI" id="CHEBI:33019"/>
        <dbReference type="ChEBI" id="CHEBI:61560"/>
        <dbReference type="ChEBI" id="CHEBI:173112"/>
        <dbReference type="EC" id="2.7.7.7"/>
    </reaction>
</comment>
<protein>
    <recommendedName>
        <fullName evidence="2">DNA-directed DNA polymerase</fullName>
        <ecNumber evidence="2">2.7.7.7</ecNumber>
    </recommendedName>
</protein>
<sequence>METLSKQQWERYRSATRCHICEKPFAPDDMRVRDHCHLTSRYHGPAHSNCNLNYKNSFYIPVVFHNLSGYDAHFIIKEIATAYGGHVDILPITKEKYISFTKHINSIKDTNEKNFQKNCIKLRFIDSFKFLNASLDKLASMEHRKMRLLSRRYDLTTGYKFLDIGINVGPPSYVEIALGDHRGHQLLLSLETWKSLYEQRWNIYKMLRNEYKDNFISVGPLTVSVCMLNDATLVRFNSSSVRMMMTEMTLRHELGLFYRLIEVADETDDLKHVSINRTAFNCLIYNFNEGLEEEEEEEE</sequence>
<dbReference type="InterPro" id="IPR044925">
    <property type="entry name" value="His-Me_finger_sf"/>
</dbReference>
<keyword evidence="6" id="KW-0239">DNA-directed DNA polymerase</keyword>
<evidence type="ECO:0000256" key="4">
    <source>
        <dbReference type="ARBA" id="ARBA00022695"/>
    </source>
</evidence>
<dbReference type="SUPFAM" id="SSF53098">
    <property type="entry name" value="Ribonuclease H-like"/>
    <property type="match status" value="1"/>
</dbReference>
<dbReference type="Proteomes" id="UP000007755">
    <property type="component" value="Unassembled WGS sequence"/>
</dbReference>
<accession>F4X663</accession>
<dbReference type="InterPro" id="IPR012337">
    <property type="entry name" value="RNaseH-like_sf"/>
</dbReference>
<reference evidence="10" key="1">
    <citation type="submission" date="2011-02" db="EMBL/GenBank/DDBJ databases">
        <title>The genome of the leaf-cutting ant Acromyrmex echinatior suggests key adaptations to social evolution and fungus farming.</title>
        <authorList>
            <person name="Nygaard S."/>
            <person name="Zhang G."/>
        </authorList>
    </citation>
    <scope>NUCLEOTIDE SEQUENCE</scope>
</reference>
<keyword evidence="4" id="KW-0548">Nucleotidyltransferase</keyword>
<evidence type="ECO:0000259" key="9">
    <source>
        <dbReference type="Pfam" id="PF03175"/>
    </source>
</evidence>
<dbReference type="GO" id="GO:0006260">
    <property type="term" value="P:DNA replication"/>
    <property type="evidence" value="ECO:0007669"/>
    <property type="project" value="UniProtKB-KW"/>
</dbReference>
<evidence type="ECO:0000256" key="8">
    <source>
        <dbReference type="ARBA" id="ARBA00049244"/>
    </source>
</evidence>
<dbReference type="OrthoDB" id="7547152at2759"/>
<dbReference type="PANTHER" id="PTHR31511:SF12">
    <property type="entry name" value="RHO TERMINATION FACTOR N-TERMINAL DOMAIN-CONTAINING PROTEIN"/>
    <property type="match status" value="1"/>
</dbReference>
<dbReference type="InParanoid" id="F4X663"/>
<evidence type="ECO:0000256" key="3">
    <source>
        <dbReference type="ARBA" id="ARBA00022679"/>
    </source>
</evidence>
<evidence type="ECO:0000256" key="2">
    <source>
        <dbReference type="ARBA" id="ARBA00012417"/>
    </source>
</evidence>
<dbReference type="Pfam" id="PF03175">
    <property type="entry name" value="DNA_pol_B_2"/>
    <property type="match status" value="1"/>
</dbReference>
<dbReference type="InterPro" id="IPR036397">
    <property type="entry name" value="RNaseH_sf"/>
</dbReference>
<gene>
    <name evidence="10" type="ORF">G5I_13868</name>
</gene>
<evidence type="ECO:0000313" key="10">
    <source>
        <dbReference type="EMBL" id="EGI58055.1"/>
    </source>
</evidence>
<organism evidence="11">
    <name type="scientific">Acromyrmex echinatior</name>
    <name type="common">Panamanian leafcutter ant</name>
    <name type="synonym">Acromyrmex octospinosus echinatior</name>
    <dbReference type="NCBI Taxonomy" id="103372"/>
    <lineage>
        <taxon>Eukaryota</taxon>
        <taxon>Metazoa</taxon>
        <taxon>Ecdysozoa</taxon>
        <taxon>Arthropoda</taxon>
        <taxon>Hexapoda</taxon>
        <taxon>Insecta</taxon>
        <taxon>Pterygota</taxon>
        <taxon>Neoptera</taxon>
        <taxon>Endopterygota</taxon>
        <taxon>Hymenoptera</taxon>
        <taxon>Apocrita</taxon>
        <taxon>Aculeata</taxon>
        <taxon>Formicoidea</taxon>
        <taxon>Formicidae</taxon>
        <taxon>Myrmicinae</taxon>
        <taxon>Acromyrmex</taxon>
    </lineage>
</organism>
<dbReference type="STRING" id="103372.F4X663"/>
<dbReference type="GO" id="GO:0003677">
    <property type="term" value="F:DNA binding"/>
    <property type="evidence" value="ECO:0007669"/>
    <property type="project" value="UniProtKB-KW"/>
</dbReference>
<dbReference type="Gene3D" id="3.30.420.10">
    <property type="entry name" value="Ribonuclease H-like superfamily/Ribonuclease H"/>
    <property type="match status" value="1"/>
</dbReference>
<evidence type="ECO:0000256" key="1">
    <source>
        <dbReference type="ARBA" id="ARBA00005755"/>
    </source>
</evidence>
<dbReference type="AlphaFoldDB" id="F4X663"/>
<dbReference type="SUPFAM" id="SSF54060">
    <property type="entry name" value="His-Me finger endonucleases"/>
    <property type="match status" value="1"/>
</dbReference>
<evidence type="ECO:0000313" key="11">
    <source>
        <dbReference type="Proteomes" id="UP000007755"/>
    </source>
</evidence>
<dbReference type="GO" id="GO:0000166">
    <property type="term" value="F:nucleotide binding"/>
    <property type="evidence" value="ECO:0007669"/>
    <property type="project" value="InterPro"/>
</dbReference>
<dbReference type="EC" id="2.7.7.7" evidence="2"/>
<dbReference type="InterPro" id="IPR004868">
    <property type="entry name" value="DNA-dir_DNA_pol_B_mt/vir"/>
</dbReference>